<evidence type="ECO:0000259" key="1">
    <source>
        <dbReference type="Pfam" id="PF11955"/>
    </source>
</evidence>
<feature type="domain" description="PORR" evidence="1">
    <location>
        <begin position="75"/>
        <end position="404"/>
    </location>
</feature>
<dbReference type="GO" id="GO:0003723">
    <property type="term" value="F:RNA binding"/>
    <property type="evidence" value="ECO:0007669"/>
    <property type="project" value="InterPro"/>
</dbReference>
<dbReference type="InterPro" id="IPR045040">
    <property type="entry name" value="PORR_fam"/>
</dbReference>
<comment type="caution">
    <text evidence="2">The sequence shown here is derived from an EMBL/GenBank/DDBJ whole genome shotgun (WGS) entry which is preliminary data.</text>
</comment>
<sequence length="436" mass="51172">MIFEYLILRKSSTLYYSIAAGFPPRNAAIEYFRSAAMLCRRRRTYSQSVCHGIRPIGASIQSYASISSLKVPWRRDRNLDQAIENDKPWKLCARLVREVLNEPGQVISLRYLQNRRERLSLPVNVPTFLARNPGLFDTYSDRIRPDSDPVPFLRASVPLRRFLEEENEIYTRNEGFLVSKLCKLLMMSRDRVICADKLFEAKRDFGFPNDFLANLVPRHPELFRLIKPPGSAKSFLQLVSWKDDFARSVIELRAEEESRLTGIRIMPTFNWTLPPGFFIKKEMREWVRDWMELPYISPYADSSRLEQSSREMEKRTVGVFHELLSLSIHKRVPVPVLGKFGEEYRFSNAFPNLFTRHPGVFYVSLKGEIKTAVLREAYEGDRLIDRDPILEIKDRFVELLDEGRRRESEKKKLLKRTIEEDMKFVATRRTMIEDQS</sequence>
<keyword evidence="3" id="KW-1185">Reference proteome</keyword>
<organism evidence="2 3">
    <name type="scientific">Cuscuta australis</name>
    <dbReference type="NCBI Taxonomy" id="267555"/>
    <lineage>
        <taxon>Eukaryota</taxon>
        <taxon>Viridiplantae</taxon>
        <taxon>Streptophyta</taxon>
        <taxon>Embryophyta</taxon>
        <taxon>Tracheophyta</taxon>
        <taxon>Spermatophyta</taxon>
        <taxon>Magnoliopsida</taxon>
        <taxon>eudicotyledons</taxon>
        <taxon>Gunneridae</taxon>
        <taxon>Pentapetalae</taxon>
        <taxon>asterids</taxon>
        <taxon>lamiids</taxon>
        <taxon>Solanales</taxon>
        <taxon>Convolvulaceae</taxon>
        <taxon>Cuscuteae</taxon>
        <taxon>Cuscuta</taxon>
        <taxon>Cuscuta subgen. Grammica</taxon>
        <taxon>Cuscuta sect. Cleistogrammica</taxon>
    </lineage>
</organism>
<accession>A0A328DSR9</accession>
<dbReference type="InterPro" id="IPR021099">
    <property type="entry name" value="PORR_domain"/>
</dbReference>
<dbReference type="AlphaFoldDB" id="A0A328DSR9"/>
<reference evidence="2 3" key="1">
    <citation type="submission" date="2018-06" db="EMBL/GenBank/DDBJ databases">
        <title>The Genome of Cuscuta australis (Dodder) Provides Insight into the Evolution of Plant Parasitism.</title>
        <authorList>
            <person name="Liu H."/>
        </authorList>
    </citation>
    <scope>NUCLEOTIDE SEQUENCE [LARGE SCALE GENOMIC DNA]</scope>
    <source>
        <strain evidence="3">cv. Yunnan</strain>
        <tissue evidence="2">Vines</tissue>
    </source>
</reference>
<evidence type="ECO:0000313" key="2">
    <source>
        <dbReference type="EMBL" id="RAL47628.1"/>
    </source>
</evidence>
<dbReference type="EMBL" id="NQVE01000114">
    <property type="protein sequence ID" value="RAL47628.1"/>
    <property type="molecule type" value="Genomic_DNA"/>
</dbReference>
<protein>
    <recommendedName>
        <fullName evidence="1">PORR domain-containing protein</fullName>
    </recommendedName>
</protein>
<dbReference type="Proteomes" id="UP000249390">
    <property type="component" value="Unassembled WGS sequence"/>
</dbReference>
<proteinExistence type="predicted"/>
<name>A0A328DSR9_9ASTE</name>
<dbReference type="Pfam" id="PF11955">
    <property type="entry name" value="PORR"/>
    <property type="match status" value="1"/>
</dbReference>
<dbReference type="PANTHER" id="PTHR31476">
    <property type="entry name" value="PROTEIN WHAT'S THIS FACTOR 1 HOMOLOG, CHLOROPLASTIC"/>
    <property type="match status" value="1"/>
</dbReference>
<dbReference type="PANTHER" id="PTHR31476:SF3">
    <property type="entry name" value="UBIQUITIN CARBOXYL-TERMINAL HYDROLASE FAMILY PROTEIN"/>
    <property type="match status" value="1"/>
</dbReference>
<gene>
    <name evidence="2" type="ORF">DM860_011366</name>
</gene>
<evidence type="ECO:0000313" key="3">
    <source>
        <dbReference type="Proteomes" id="UP000249390"/>
    </source>
</evidence>